<dbReference type="FunFam" id="2.70.98.10:FF:000003">
    <property type="entry name" value="Aldose 1-epimerase"/>
    <property type="match status" value="1"/>
</dbReference>
<evidence type="ECO:0000256" key="7">
    <source>
        <dbReference type="ARBA" id="ARBA00014165"/>
    </source>
</evidence>
<evidence type="ECO:0000256" key="8">
    <source>
        <dbReference type="ARBA" id="ARBA00022490"/>
    </source>
</evidence>
<evidence type="ECO:0000313" key="16">
    <source>
        <dbReference type="EMBL" id="TWU25823.1"/>
    </source>
</evidence>
<keyword evidence="11 12" id="KW-0119">Carbohydrate metabolism</keyword>
<evidence type="ECO:0000256" key="5">
    <source>
        <dbReference type="ARBA" id="ARBA00011245"/>
    </source>
</evidence>
<comment type="caution">
    <text evidence="16">The sequence shown here is derived from an EMBL/GenBank/DDBJ whole genome shotgun (WGS) entry which is preliminary data.</text>
</comment>
<dbReference type="InterPro" id="IPR011013">
    <property type="entry name" value="Gal_mutarotase_sf_dom"/>
</dbReference>
<evidence type="ECO:0000256" key="12">
    <source>
        <dbReference type="PIRNR" id="PIRNR005096"/>
    </source>
</evidence>
<comment type="pathway">
    <text evidence="3 12">Carbohydrate metabolism; hexose metabolism.</text>
</comment>
<dbReference type="PANTHER" id="PTHR10091">
    <property type="entry name" value="ALDOSE-1-EPIMERASE"/>
    <property type="match status" value="1"/>
</dbReference>
<dbReference type="InterPro" id="IPR014718">
    <property type="entry name" value="GH-type_carb-bd"/>
</dbReference>
<dbReference type="Proteomes" id="UP000318437">
    <property type="component" value="Unassembled WGS sequence"/>
</dbReference>
<sequence>MYVVTNSQGMTARWITRGATLTELHVPDRNGKLVDVVLGFDDLAGYESGANHHFGCVTGRFANRIKRGRFTLDGVEYQLAINIGPNHLHGGVLRSLDKVTWEAEQLRDSLGVRFRYESPDGEEGFPGTLTTLVTYTLTDENALRIDYEATTDKPTIINLTNHSYFNLAGHGNPSVLDHELKIDADRVTEVDEESIPTGNLVEVAGTPLDFRCRHRIGDQIEAAGGYDNNYVLNGEWGTLREIAEVYEPESGRMLRVSTDQPGVQLYTANGLSGQPGKGGKPYHKYGSFCLETQNFPDAPNQPTFPTSVLRPGETYHHTCIYAFDVA</sequence>
<evidence type="ECO:0000256" key="9">
    <source>
        <dbReference type="ARBA" id="ARBA00022553"/>
    </source>
</evidence>
<dbReference type="EC" id="5.1.3.3" evidence="6 12"/>
<dbReference type="GO" id="GO:0030246">
    <property type="term" value="F:carbohydrate binding"/>
    <property type="evidence" value="ECO:0007669"/>
    <property type="project" value="InterPro"/>
</dbReference>
<proteinExistence type="inferred from homology"/>
<evidence type="ECO:0000256" key="2">
    <source>
        <dbReference type="ARBA" id="ARBA00004496"/>
    </source>
</evidence>
<feature type="binding site" evidence="15">
    <location>
        <begin position="162"/>
        <end position="164"/>
    </location>
    <ligand>
        <name>beta-D-galactose</name>
        <dbReference type="ChEBI" id="CHEBI:27667"/>
    </ligand>
</feature>
<feature type="active site" description="Proton acceptor" evidence="13">
    <location>
        <position position="291"/>
    </location>
</feature>
<dbReference type="GO" id="GO:0005737">
    <property type="term" value="C:cytoplasm"/>
    <property type="evidence" value="ECO:0007669"/>
    <property type="project" value="UniProtKB-SubCell"/>
</dbReference>
<dbReference type="NCBIfam" id="NF008277">
    <property type="entry name" value="PRK11055.1"/>
    <property type="match status" value="1"/>
</dbReference>
<dbReference type="PROSITE" id="PS00545">
    <property type="entry name" value="ALDOSE_1_EPIMERASE"/>
    <property type="match status" value="1"/>
</dbReference>
<dbReference type="InterPro" id="IPR047215">
    <property type="entry name" value="Galactose_mutarotase-like"/>
</dbReference>
<comment type="subunit">
    <text evidence="5">Monomer.</text>
</comment>
<gene>
    <name evidence="16" type="primary">mro_1</name>
    <name evidence="16" type="ORF">Pla144_30350</name>
</gene>
<dbReference type="InterPro" id="IPR015443">
    <property type="entry name" value="Aldose_1-epimerase"/>
</dbReference>
<evidence type="ECO:0000256" key="10">
    <source>
        <dbReference type="ARBA" id="ARBA00023235"/>
    </source>
</evidence>
<evidence type="ECO:0000256" key="3">
    <source>
        <dbReference type="ARBA" id="ARBA00005028"/>
    </source>
</evidence>
<comment type="catalytic activity">
    <reaction evidence="1 12">
        <text>alpha-D-glucose = beta-D-glucose</text>
        <dbReference type="Rhea" id="RHEA:10264"/>
        <dbReference type="ChEBI" id="CHEBI:15903"/>
        <dbReference type="ChEBI" id="CHEBI:17925"/>
        <dbReference type="EC" id="5.1.3.3"/>
    </reaction>
</comment>
<protein>
    <recommendedName>
        <fullName evidence="7 12">Aldose 1-epimerase</fullName>
        <ecNumber evidence="6 12">5.1.3.3</ecNumber>
    </recommendedName>
</protein>
<keyword evidence="9" id="KW-0597">Phosphoprotein</keyword>
<dbReference type="PIRSF" id="PIRSF005096">
    <property type="entry name" value="GALM"/>
    <property type="match status" value="1"/>
</dbReference>
<dbReference type="InterPro" id="IPR018052">
    <property type="entry name" value="Ald1_epimerase_CS"/>
</dbReference>
<comment type="similarity">
    <text evidence="4 12">Belongs to the aldose epimerase family.</text>
</comment>
<dbReference type="InterPro" id="IPR008183">
    <property type="entry name" value="Aldose_1/G6P_1-epimerase"/>
</dbReference>
<evidence type="ECO:0000256" key="13">
    <source>
        <dbReference type="PIRSR" id="PIRSR005096-1"/>
    </source>
</evidence>
<dbReference type="OrthoDB" id="9779408at2"/>
<dbReference type="AlphaFoldDB" id="A0A5C6CLQ2"/>
<dbReference type="EMBL" id="SJPS01000004">
    <property type="protein sequence ID" value="TWU25823.1"/>
    <property type="molecule type" value="Genomic_DNA"/>
</dbReference>
<keyword evidence="10 12" id="KW-0413">Isomerase</keyword>
<accession>A0A5C6CLQ2</accession>
<dbReference type="Gene3D" id="2.70.98.10">
    <property type="match status" value="1"/>
</dbReference>
<evidence type="ECO:0000256" key="14">
    <source>
        <dbReference type="PIRSR" id="PIRSR005096-2"/>
    </source>
</evidence>
<dbReference type="GO" id="GO:0006006">
    <property type="term" value="P:glucose metabolic process"/>
    <property type="evidence" value="ECO:0007669"/>
    <property type="project" value="TreeGrafter"/>
</dbReference>
<evidence type="ECO:0000256" key="6">
    <source>
        <dbReference type="ARBA" id="ARBA00013185"/>
    </source>
</evidence>
<keyword evidence="8" id="KW-0963">Cytoplasm</keyword>
<dbReference type="SUPFAM" id="SSF74650">
    <property type="entry name" value="Galactose mutarotase-like"/>
    <property type="match status" value="1"/>
</dbReference>
<evidence type="ECO:0000313" key="17">
    <source>
        <dbReference type="Proteomes" id="UP000318437"/>
    </source>
</evidence>
<feature type="active site" description="Proton donor" evidence="13">
    <location>
        <position position="162"/>
    </location>
</feature>
<dbReference type="GO" id="GO:0033499">
    <property type="term" value="P:galactose catabolic process via UDP-galactose, Leloir pathway"/>
    <property type="evidence" value="ECO:0007669"/>
    <property type="project" value="TreeGrafter"/>
</dbReference>
<reference evidence="16 17" key="1">
    <citation type="submission" date="2019-02" db="EMBL/GenBank/DDBJ databases">
        <title>Deep-cultivation of Planctomycetes and their phenomic and genomic characterization uncovers novel biology.</title>
        <authorList>
            <person name="Wiegand S."/>
            <person name="Jogler M."/>
            <person name="Boedeker C."/>
            <person name="Pinto D."/>
            <person name="Vollmers J."/>
            <person name="Rivas-Marin E."/>
            <person name="Kohn T."/>
            <person name="Peeters S.H."/>
            <person name="Heuer A."/>
            <person name="Rast P."/>
            <person name="Oberbeckmann S."/>
            <person name="Bunk B."/>
            <person name="Jeske O."/>
            <person name="Meyerdierks A."/>
            <person name="Storesund J.E."/>
            <person name="Kallscheuer N."/>
            <person name="Luecker S."/>
            <person name="Lage O.M."/>
            <person name="Pohl T."/>
            <person name="Merkel B.J."/>
            <person name="Hornburger P."/>
            <person name="Mueller R.-W."/>
            <person name="Bruemmer F."/>
            <person name="Labrenz M."/>
            <person name="Spormann A.M."/>
            <person name="Op Den Camp H."/>
            <person name="Overmann J."/>
            <person name="Amann R."/>
            <person name="Jetten M.S.M."/>
            <person name="Mascher T."/>
            <person name="Medema M.H."/>
            <person name="Devos D.P."/>
            <person name="Kaster A.-K."/>
            <person name="Ovreas L."/>
            <person name="Rohde M."/>
            <person name="Galperin M.Y."/>
            <person name="Jogler C."/>
        </authorList>
    </citation>
    <scope>NUCLEOTIDE SEQUENCE [LARGE SCALE GENOMIC DNA]</scope>
    <source>
        <strain evidence="16 17">Pla144</strain>
    </source>
</reference>
<dbReference type="UniPathway" id="UPA00242"/>
<dbReference type="CDD" id="cd09019">
    <property type="entry name" value="galactose_mutarotase_like"/>
    <property type="match status" value="1"/>
</dbReference>
<dbReference type="PANTHER" id="PTHR10091:SF0">
    <property type="entry name" value="GALACTOSE MUTAROTASE"/>
    <property type="match status" value="1"/>
</dbReference>
<evidence type="ECO:0000256" key="1">
    <source>
        <dbReference type="ARBA" id="ARBA00001614"/>
    </source>
</evidence>
<organism evidence="16 17">
    <name type="scientific">Bythopirellula polymerisocia</name>
    <dbReference type="NCBI Taxonomy" id="2528003"/>
    <lineage>
        <taxon>Bacteria</taxon>
        <taxon>Pseudomonadati</taxon>
        <taxon>Planctomycetota</taxon>
        <taxon>Planctomycetia</taxon>
        <taxon>Pirellulales</taxon>
        <taxon>Lacipirellulaceae</taxon>
        <taxon>Bythopirellula</taxon>
    </lineage>
</organism>
<dbReference type="RefSeq" id="WP_146451395.1">
    <property type="nucleotide sequence ID" value="NZ_SJPS01000004.1"/>
</dbReference>
<name>A0A5C6CLQ2_9BACT</name>
<comment type="subcellular location">
    <subcellularLocation>
        <location evidence="2">Cytoplasm</location>
    </subcellularLocation>
</comment>
<evidence type="ECO:0000256" key="11">
    <source>
        <dbReference type="ARBA" id="ARBA00023277"/>
    </source>
</evidence>
<evidence type="ECO:0000256" key="4">
    <source>
        <dbReference type="ARBA" id="ARBA00006206"/>
    </source>
</evidence>
<feature type="binding site" evidence="14">
    <location>
        <position position="227"/>
    </location>
    <ligand>
        <name>beta-D-galactose</name>
        <dbReference type="ChEBI" id="CHEBI:27667"/>
    </ligand>
</feature>
<feature type="binding site" evidence="15">
    <location>
        <begin position="63"/>
        <end position="64"/>
    </location>
    <ligand>
        <name>beta-D-galactose</name>
        <dbReference type="ChEBI" id="CHEBI:27667"/>
    </ligand>
</feature>
<evidence type="ECO:0000256" key="15">
    <source>
        <dbReference type="PIRSR" id="PIRSR005096-3"/>
    </source>
</evidence>
<keyword evidence="17" id="KW-1185">Reference proteome</keyword>
<dbReference type="Pfam" id="PF01263">
    <property type="entry name" value="Aldose_epim"/>
    <property type="match status" value="1"/>
</dbReference>
<dbReference type="GO" id="GO:0004034">
    <property type="term" value="F:aldose 1-epimerase activity"/>
    <property type="evidence" value="ECO:0007669"/>
    <property type="project" value="UniProtKB-EC"/>
</dbReference>